<name>A0ABY1AB04_9LACO</name>
<comment type="caution">
    <text evidence="8">The sequence shown here is derived from an EMBL/GenBank/DDBJ whole genome shotgun (WGS) entry which is preliminary data.</text>
</comment>
<dbReference type="InterPro" id="IPR035890">
    <property type="entry name" value="Anti-sigma-28_factor_FlgM_sf"/>
</dbReference>
<dbReference type="NCBIfam" id="TIGR03824">
    <property type="entry name" value="FlgM_jcvi"/>
    <property type="match status" value="1"/>
</dbReference>
<evidence type="ECO:0000256" key="3">
    <source>
        <dbReference type="ARBA" id="ARBA00022491"/>
    </source>
</evidence>
<organism evidence="8 9">
    <name type="scientific">Ligilactobacillus ruminis</name>
    <dbReference type="NCBI Taxonomy" id="1623"/>
    <lineage>
        <taxon>Bacteria</taxon>
        <taxon>Bacillati</taxon>
        <taxon>Bacillota</taxon>
        <taxon>Bacilli</taxon>
        <taxon>Lactobacillales</taxon>
        <taxon>Lactobacillaceae</taxon>
        <taxon>Ligilactobacillus</taxon>
    </lineage>
</organism>
<dbReference type="EMBL" id="FOCC01000005">
    <property type="protein sequence ID" value="SEM59728.1"/>
    <property type="molecule type" value="Genomic_DNA"/>
</dbReference>
<keyword evidence="3" id="KW-0678">Repressor</keyword>
<evidence type="ECO:0000256" key="4">
    <source>
        <dbReference type="ARBA" id="ARBA00022795"/>
    </source>
</evidence>
<dbReference type="InterPro" id="IPR007412">
    <property type="entry name" value="FlgM"/>
</dbReference>
<proteinExistence type="inferred from homology"/>
<dbReference type="InterPro" id="IPR031316">
    <property type="entry name" value="FlgM_C"/>
</dbReference>
<dbReference type="Proteomes" id="UP000182089">
    <property type="component" value="Unassembled WGS sequence"/>
</dbReference>
<dbReference type="SUPFAM" id="SSF101498">
    <property type="entry name" value="Anti-sigma factor FlgM"/>
    <property type="match status" value="1"/>
</dbReference>
<evidence type="ECO:0000313" key="9">
    <source>
        <dbReference type="Proteomes" id="UP000182089"/>
    </source>
</evidence>
<protein>
    <recommendedName>
        <fullName evidence="2">Negative regulator of flagellin synthesis</fullName>
    </recommendedName>
</protein>
<evidence type="ECO:0000256" key="5">
    <source>
        <dbReference type="ARBA" id="ARBA00023015"/>
    </source>
</evidence>
<comment type="similarity">
    <text evidence="1">Belongs to the FlgM family.</text>
</comment>
<reference evidence="8 9" key="1">
    <citation type="submission" date="2016-10" db="EMBL/GenBank/DDBJ databases">
        <authorList>
            <person name="Varghese N."/>
            <person name="Submissions S."/>
        </authorList>
    </citation>
    <scope>NUCLEOTIDE SEQUENCE [LARGE SCALE GENOMIC DNA]</scope>
    <source>
        <strain evidence="8 9">WC1T17</strain>
    </source>
</reference>
<accession>A0ABY1AB04</accession>
<feature type="domain" description="Anti-sigma-28 factor FlgM C-terminal" evidence="7">
    <location>
        <begin position="33"/>
        <end position="86"/>
    </location>
</feature>
<keyword evidence="5" id="KW-0805">Transcription regulation</keyword>
<evidence type="ECO:0000259" key="7">
    <source>
        <dbReference type="Pfam" id="PF04316"/>
    </source>
</evidence>
<evidence type="ECO:0000256" key="2">
    <source>
        <dbReference type="ARBA" id="ARBA00017823"/>
    </source>
</evidence>
<sequence>MKIQRSYVDYSSLTALNGVKPSVKQAKTQSAGDRVNISDTAQQLLAGAKVQSSDSGIDSAKVARLKAAINNGTYTVSAQNIADRMLAAVDEERA</sequence>
<evidence type="ECO:0000313" key="8">
    <source>
        <dbReference type="EMBL" id="SEM59728.1"/>
    </source>
</evidence>
<gene>
    <name evidence="8" type="ORF">SAMN05216431_1057</name>
</gene>
<evidence type="ECO:0000256" key="1">
    <source>
        <dbReference type="ARBA" id="ARBA00005322"/>
    </source>
</evidence>
<evidence type="ECO:0000256" key="6">
    <source>
        <dbReference type="ARBA" id="ARBA00023163"/>
    </source>
</evidence>
<keyword evidence="6" id="KW-0804">Transcription</keyword>
<keyword evidence="4" id="KW-1005">Bacterial flagellum biogenesis</keyword>
<dbReference type="Pfam" id="PF04316">
    <property type="entry name" value="FlgM"/>
    <property type="match status" value="1"/>
</dbReference>